<proteinExistence type="predicted"/>
<organism evidence="1 2">
    <name type="scientific">Flavobacterium arsenatis</name>
    <dbReference type="NCBI Taxonomy" id="1484332"/>
    <lineage>
        <taxon>Bacteria</taxon>
        <taxon>Pseudomonadati</taxon>
        <taxon>Bacteroidota</taxon>
        <taxon>Flavobacteriia</taxon>
        <taxon>Flavobacteriales</taxon>
        <taxon>Flavobacteriaceae</taxon>
        <taxon>Flavobacterium</taxon>
    </lineage>
</organism>
<sequence length="111" mass="12859">MKKQEVNTEKQNLVEIHNSTITNPAFPMKDILGIWAEDLSGPHADFELTESYFYVVDYDGNGHMPYEINTNKIKIYFPDSEQMGLIKKAKNDSLVIYCANGEFTTYLRWTK</sequence>
<name>A0ABU1TP54_9FLAO</name>
<protein>
    <recommendedName>
        <fullName evidence="3">Lipocalin-like domain-containing protein</fullName>
    </recommendedName>
</protein>
<dbReference type="EMBL" id="JAVDVI010000006">
    <property type="protein sequence ID" value="MDR6967749.1"/>
    <property type="molecule type" value="Genomic_DNA"/>
</dbReference>
<keyword evidence="2" id="KW-1185">Reference proteome</keyword>
<evidence type="ECO:0000313" key="1">
    <source>
        <dbReference type="EMBL" id="MDR6967749.1"/>
    </source>
</evidence>
<dbReference type="Proteomes" id="UP001255185">
    <property type="component" value="Unassembled WGS sequence"/>
</dbReference>
<comment type="caution">
    <text evidence="1">The sequence shown here is derived from an EMBL/GenBank/DDBJ whole genome shotgun (WGS) entry which is preliminary data.</text>
</comment>
<evidence type="ECO:0008006" key="3">
    <source>
        <dbReference type="Google" id="ProtNLM"/>
    </source>
</evidence>
<evidence type="ECO:0000313" key="2">
    <source>
        <dbReference type="Proteomes" id="UP001255185"/>
    </source>
</evidence>
<accession>A0ABU1TP54</accession>
<dbReference type="RefSeq" id="WP_310026028.1">
    <property type="nucleotide sequence ID" value="NZ_JAVDVI010000006.1"/>
</dbReference>
<reference evidence="1 2" key="1">
    <citation type="submission" date="2023-07" db="EMBL/GenBank/DDBJ databases">
        <title>Sorghum-associated microbial communities from plants grown in Nebraska, USA.</title>
        <authorList>
            <person name="Schachtman D."/>
        </authorList>
    </citation>
    <scope>NUCLEOTIDE SEQUENCE [LARGE SCALE GENOMIC DNA]</scope>
    <source>
        <strain evidence="1 2">3773</strain>
    </source>
</reference>
<gene>
    <name evidence="1" type="ORF">J2X31_001761</name>
</gene>